<evidence type="ECO:0000313" key="2">
    <source>
        <dbReference type="EMBL" id="CCI41809.1"/>
    </source>
</evidence>
<comment type="caution">
    <text evidence="2">The sequence shown here is derived from an EMBL/GenBank/DDBJ whole genome shotgun (WGS) entry which is preliminary data.</text>
</comment>
<dbReference type="AlphaFoldDB" id="A0A024G4N4"/>
<evidence type="ECO:0000313" key="3">
    <source>
        <dbReference type="Proteomes" id="UP000053237"/>
    </source>
</evidence>
<feature type="region of interest" description="Disordered" evidence="1">
    <location>
        <begin position="1"/>
        <end position="57"/>
    </location>
</feature>
<feature type="compositionally biased region" description="Basic residues" evidence="1">
    <location>
        <begin position="41"/>
        <end position="56"/>
    </location>
</feature>
<keyword evidence="3" id="KW-1185">Reference proteome</keyword>
<dbReference type="EMBL" id="CAIX01000025">
    <property type="protein sequence ID" value="CCI41809.1"/>
    <property type="molecule type" value="Genomic_DNA"/>
</dbReference>
<dbReference type="InParanoid" id="A0A024G4N4"/>
<evidence type="ECO:0000256" key="1">
    <source>
        <dbReference type="SAM" id="MobiDB-lite"/>
    </source>
</evidence>
<dbReference type="Proteomes" id="UP000053237">
    <property type="component" value="Unassembled WGS sequence"/>
</dbReference>
<reference evidence="2 3" key="1">
    <citation type="submission" date="2012-05" db="EMBL/GenBank/DDBJ databases">
        <title>Recombination and specialization in a pathogen metapopulation.</title>
        <authorList>
            <person name="Gardiner A."/>
            <person name="Kemen E."/>
            <person name="Schultz-Larsen T."/>
            <person name="MacLean D."/>
            <person name="Van Oosterhout C."/>
            <person name="Jones J.D.G."/>
        </authorList>
    </citation>
    <scope>NUCLEOTIDE SEQUENCE [LARGE SCALE GENOMIC DNA]</scope>
    <source>
        <strain evidence="2 3">Ac Nc2</strain>
    </source>
</reference>
<sequence>MVLQMLAKRLPKPLTMPKKPQNSEAEEAEEAEERSKDKSLNRKSRAKEKKKWQNHRKSIEISDKDKVISSERLRSRLQKKLHPIRFVKSQSGICVRQLVESHYHSFRVDLSDLLRREKPVIFLLVSHLTFPSTMANISAESIQSGTRTLQYEAVDDVKSPFMSNKNARVHFGSEEIPNVLNSLLYMCQKLCGVIVASKIVPTLKLSAR</sequence>
<name>A0A024G4N4_9STRA</name>
<proteinExistence type="predicted"/>
<accession>A0A024G4N4</accession>
<organism evidence="2 3">
    <name type="scientific">Albugo candida</name>
    <dbReference type="NCBI Taxonomy" id="65357"/>
    <lineage>
        <taxon>Eukaryota</taxon>
        <taxon>Sar</taxon>
        <taxon>Stramenopiles</taxon>
        <taxon>Oomycota</taxon>
        <taxon>Peronosporomycetes</taxon>
        <taxon>Albuginales</taxon>
        <taxon>Albuginaceae</taxon>
        <taxon>Albugo</taxon>
    </lineage>
</organism>
<protein>
    <submittedName>
        <fullName evidence="2">Uncharacterized protein</fullName>
    </submittedName>
</protein>
<gene>
    <name evidence="2" type="ORF">BN9_025930</name>
</gene>